<evidence type="ECO:0000313" key="4">
    <source>
        <dbReference type="Proteomes" id="UP000035548"/>
    </source>
</evidence>
<reference evidence="4" key="2">
    <citation type="submission" date="2015-05" db="EMBL/GenBank/DDBJ databases">
        <title>Complete genome sequence of Corynebacterium uterequi DSM 45634, isolated from the uterus of a maiden mare.</title>
        <authorList>
            <person name="Ruckert C."/>
            <person name="Albersmeier A."/>
            <person name="Winkler A."/>
            <person name="Tauch A."/>
        </authorList>
    </citation>
    <scope>NUCLEOTIDE SEQUENCE [LARGE SCALE GENOMIC DNA]</scope>
    <source>
        <strain evidence="4">DSM 45634</strain>
    </source>
</reference>
<sequence length="525" mass="53898">MSTNTSPKSRLSRRSTVRRNQARAGGDATAAGARPTTIAGKLKRYLPAVGLAVAGLLIALLVLVGAVAIVTRPTAATVPAALGQLWLLAHAVPITVDGTTVGVLPLTFPLIVIVVMAQRVRTIVRAKVSVVDLAVIFACVLILPLVLSIAAWALLDARPGDLPVTAPLLAIVVGRTLLIHLIAAVWGVGGPLTRAVAQRYGLPGDVVDGWLDATRFLRWLSLAGLVFLVVLAAVNYQQQIDAFHAYPKLSAGAVAGVIAVTLAYLPNAIVGGVSVLLGGDVTIGPAMVSLFGIHLVALPPMPLFALIPASVPSFASVLALISALVAAWVAASVRPGFVRAVSAGVGAAVMWMAVSYLASGVMGEYGWTGPTWWLAPALAGAWCGGLALAAALGLVLSQRLRGPGTFIEQPTNHEPAPEASTDTDDGVVDGVEQPAEEAPQKNAGDDADADEDAEEQADATSVEAGPATVATDDATDEDADEPAKADATDEDADEPAKADEADEDAPREPEEPTTADESHDDKPAG</sequence>
<feature type="transmembrane region" description="Helical" evidence="2">
    <location>
        <begin position="216"/>
        <end position="234"/>
    </location>
</feature>
<keyword evidence="2" id="KW-0472">Membrane</keyword>
<gene>
    <name evidence="3" type="ORF">CUTER_03385</name>
</gene>
<feature type="transmembrane region" description="Helical" evidence="2">
    <location>
        <begin position="167"/>
        <end position="189"/>
    </location>
</feature>
<keyword evidence="2" id="KW-1133">Transmembrane helix</keyword>
<evidence type="ECO:0000256" key="1">
    <source>
        <dbReference type="SAM" id="MobiDB-lite"/>
    </source>
</evidence>
<feature type="transmembrane region" description="Helical" evidence="2">
    <location>
        <begin position="337"/>
        <end position="359"/>
    </location>
</feature>
<dbReference type="RefSeq" id="WP_047259229.1">
    <property type="nucleotide sequence ID" value="NZ_CP011546.1"/>
</dbReference>
<dbReference type="PATRIC" id="fig|1072256.5.peg.672"/>
<dbReference type="STRING" id="1072256.CUTER_03385"/>
<dbReference type="EMBL" id="CP011546">
    <property type="protein sequence ID" value="AKK10685.1"/>
    <property type="molecule type" value="Genomic_DNA"/>
</dbReference>
<feature type="transmembrane region" description="Helical" evidence="2">
    <location>
        <begin position="371"/>
        <end position="396"/>
    </location>
</feature>
<feature type="compositionally biased region" description="Basic residues" evidence="1">
    <location>
        <begin position="10"/>
        <end position="21"/>
    </location>
</feature>
<feature type="compositionally biased region" description="Low complexity" evidence="1">
    <location>
        <begin position="22"/>
        <end position="31"/>
    </location>
</feature>
<proteinExistence type="predicted"/>
<protein>
    <submittedName>
        <fullName evidence="3">Uncharacterized protein</fullName>
    </submittedName>
</protein>
<dbReference type="InterPro" id="IPR045931">
    <property type="entry name" value="DUF6350"/>
</dbReference>
<reference evidence="3 4" key="1">
    <citation type="journal article" date="2015" name="Genome Announc.">
        <title>Virulence Factor Genes Detected in the Complete Genome Sequence of Corynebacterium uterequi DSM 45634, Isolated from the Uterus of a Maiden Mare.</title>
        <authorList>
            <person name="Ruckert C."/>
            <person name="Kriete M."/>
            <person name="Jaenicke S."/>
            <person name="Winkler A."/>
            <person name="Tauch A."/>
        </authorList>
    </citation>
    <scope>NUCLEOTIDE SEQUENCE [LARGE SCALE GENOMIC DNA]</scope>
    <source>
        <strain evidence="3 4">DSM 45634</strain>
    </source>
</reference>
<feature type="transmembrane region" description="Helical" evidence="2">
    <location>
        <begin position="91"/>
        <end position="117"/>
    </location>
</feature>
<feature type="transmembrane region" description="Helical" evidence="2">
    <location>
        <begin position="277"/>
        <end position="297"/>
    </location>
</feature>
<feature type="transmembrane region" description="Helical" evidence="2">
    <location>
        <begin position="246"/>
        <end position="265"/>
    </location>
</feature>
<keyword evidence="4" id="KW-1185">Reference proteome</keyword>
<dbReference type="Pfam" id="PF19877">
    <property type="entry name" value="DUF6350"/>
    <property type="match status" value="1"/>
</dbReference>
<feature type="transmembrane region" description="Helical" evidence="2">
    <location>
        <begin position="129"/>
        <end position="155"/>
    </location>
</feature>
<feature type="region of interest" description="Disordered" evidence="1">
    <location>
        <begin position="406"/>
        <end position="525"/>
    </location>
</feature>
<name>A0A0G3HDB9_9CORY</name>
<feature type="transmembrane region" description="Helical" evidence="2">
    <location>
        <begin position="303"/>
        <end position="330"/>
    </location>
</feature>
<dbReference type="KEGG" id="cut:CUTER_03385"/>
<evidence type="ECO:0000256" key="2">
    <source>
        <dbReference type="SAM" id="Phobius"/>
    </source>
</evidence>
<evidence type="ECO:0000313" key="3">
    <source>
        <dbReference type="EMBL" id="AKK10685.1"/>
    </source>
</evidence>
<dbReference type="AlphaFoldDB" id="A0A0G3HDB9"/>
<feature type="region of interest" description="Disordered" evidence="1">
    <location>
        <begin position="1"/>
        <end position="31"/>
    </location>
</feature>
<dbReference type="OrthoDB" id="4428043at2"/>
<keyword evidence="2" id="KW-0812">Transmembrane</keyword>
<dbReference type="Proteomes" id="UP000035548">
    <property type="component" value="Chromosome"/>
</dbReference>
<organism evidence="3 4">
    <name type="scientific">Corynebacterium uterequi</name>
    <dbReference type="NCBI Taxonomy" id="1072256"/>
    <lineage>
        <taxon>Bacteria</taxon>
        <taxon>Bacillati</taxon>
        <taxon>Actinomycetota</taxon>
        <taxon>Actinomycetes</taxon>
        <taxon>Mycobacteriales</taxon>
        <taxon>Corynebacteriaceae</taxon>
        <taxon>Corynebacterium</taxon>
    </lineage>
</organism>
<feature type="compositionally biased region" description="Basic and acidic residues" evidence="1">
    <location>
        <begin position="494"/>
        <end position="525"/>
    </location>
</feature>
<feature type="transmembrane region" description="Helical" evidence="2">
    <location>
        <begin position="48"/>
        <end position="71"/>
    </location>
</feature>
<feature type="compositionally biased region" description="Acidic residues" evidence="1">
    <location>
        <begin position="445"/>
        <end position="457"/>
    </location>
</feature>
<accession>A0A0G3HDB9</accession>